<proteinExistence type="predicted"/>
<name>A0A6M3L3X0_9ZZZZ</name>
<reference evidence="1" key="1">
    <citation type="submission" date="2020-03" db="EMBL/GenBank/DDBJ databases">
        <title>The deep terrestrial virosphere.</title>
        <authorList>
            <person name="Holmfeldt K."/>
            <person name="Nilsson E."/>
            <person name="Simone D."/>
            <person name="Lopez-Fernandez M."/>
            <person name="Wu X."/>
            <person name="de Brujin I."/>
            <person name="Lundin D."/>
            <person name="Andersson A."/>
            <person name="Bertilsson S."/>
            <person name="Dopson M."/>
        </authorList>
    </citation>
    <scope>NUCLEOTIDE SEQUENCE</scope>
    <source>
        <strain evidence="1">MM415B02743</strain>
    </source>
</reference>
<dbReference type="EMBL" id="MT142786">
    <property type="protein sequence ID" value="QJA88532.1"/>
    <property type="molecule type" value="Genomic_DNA"/>
</dbReference>
<accession>A0A6M3L3X0</accession>
<evidence type="ECO:0000313" key="1">
    <source>
        <dbReference type="EMBL" id="QJA88532.1"/>
    </source>
</evidence>
<organism evidence="1">
    <name type="scientific">viral metagenome</name>
    <dbReference type="NCBI Taxonomy" id="1070528"/>
    <lineage>
        <taxon>unclassified sequences</taxon>
        <taxon>metagenomes</taxon>
        <taxon>organismal metagenomes</taxon>
    </lineage>
</organism>
<sequence length="66" mass="7784">MENLFELDQIFDEEQKEAIKAEAVEKAISELNDTYLALLRKDLMDVIDKAEIVWKKIWKNALSEKE</sequence>
<gene>
    <name evidence="1" type="ORF">MM415B02743_0003</name>
</gene>
<dbReference type="AlphaFoldDB" id="A0A6M3L3X0"/>
<protein>
    <submittedName>
        <fullName evidence="1">Uncharacterized protein</fullName>
    </submittedName>
</protein>